<dbReference type="Proteomes" id="UP000283090">
    <property type="component" value="Unassembled WGS sequence"/>
</dbReference>
<feature type="region of interest" description="Disordered" evidence="1">
    <location>
        <begin position="24"/>
        <end position="45"/>
    </location>
</feature>
<accession>A0A437A6M1</accession>
<dbReference type="VEuPathDB" id="FungiDB:DFL_004960"/>
<feature type="compositionally biased region" description="Basic and acidic residues" evidence="1">
    <location>
        <begin position="61"/>
        <end position="78"/>
    </location>
</feature>
<proteinExistence type="predicted"/>
<dbReference type="EMBL" id="SAEB01000006">
    <property type="protein sequence ID" value="RVD86697.1"/>
    <property type="molecule type" value="Genomic_DNA"/>
</dbReference>
<comment type="caution">
    <text evidence="2">The sequence shown here is derived from an EMBL/GenBank/DDBJ whole genome shotgun (WGS) entry which is preliminary data.</text>
</comment>
<dbReference type="GeneID" id="93587271"/>
<feature type="compositionally biased region" description="Polar residues" evidence="1">
    <location>
        <begin position="25"/>
        <end position="35"/>
    </location>
</feature>
<dbReference type="Pfam" id="PF07956">
    <property type="entry name" value="DUF1690"/>
    <property type="match status" value="1"/>
</dbReference>
<protein>
    <submittedName>
        <fullName evidence="2">Uncharacterized protein</fullName>
    </submittedName>
</protein>
<evidence type="ECO:0000313" key="2">
    <source>
        <dbReference type="EMBL" id="RVD86697.1"/>
    </source>
</evidence>
<feature type="compositionally biased region" description="Basic and acidic residues" evidence="1">
    <location>
        <begin position="36"/>
        <end position="45"/>
    </location>
</feature>
<dbReference type="RefSeq" id="XP_067492241.1">
    <property type="nucleotide sequence ID" value="XM_067634143.1"/>
</dbReference>
<reference evidence="2 3" key="1">
    <citation type="submission" date="2019-01" db="EMBL/GenBank/DDBJ databases">
        <title>Intercellular communication is required for trap formation in the nematode-trapping fungus Duddingtonia flagrans.</title>
        <authorList>
            <person name="Youssar L."/>
            <person name="Wernet V."/>
            <person name="Hensel N."/>
            <person name="Hildebrandt H.-G."/>
            <person name="Fischer R."/>
        </authorList>
    </citation>
    <scope>NUCLEOTIDE SEQUENCE [LARGE SCALE GENOMIC DNA]</scope>
    <source>
        <strain evidence="2 3">CBS H-5679</strain>
    </source>
</reference>
<evidence type="ECO:0000256" key="1">
    <source>
        <dbReference type="SAM" id="MobiDB-lite"/>
    </source>
</evidence>
<sequence length="175" mass="19819">MGSNQSSLSDQHVFQSGQGQIGFNLMNSLQQSPESDTTRERLASLDVQKRVTDELQRLQNKEDQISKATDEQIAKEYGEDSQIDRSSVARSISTLSQKLRNQSGSVDQSEVVKKAETAVVRCLRLNDRRPLDCWKEVEEFKREVTRLENTFGRVLGGRANGNVHHTRIRLFSSPL</sequence>
<name>A0A437A6M1_ARTFL</name>
<gene>
    <name evidence="2" type="ORF">DFL_004960</name>
</gene>
<feature type="region of interest" description="Disordered" evidence="1">
    <location>
        <begin position="61"/>
        <end position="86"/>
    </location>
</feature>
<dbReference type="InterPro" id="IPR012471">
    <property type="entry name" value="DUF1690"/>
</dbReference>
<evidence type="ECO:0000313" key="3">
    <source>
        <dbReference type="Proteomes" id="UP000283090"/>
    </source>
</evidence>
<dbReference type="AlphaFoldDB" id="A0A437A6M1"/>
<keyword evidence="3" id="KW-1185">Reference proteome</keyword>
<organism evidence="2 3">
    <name type="scientific">Arthrobotrys flagrans</name>
    <name type="common">Nematode-trapping fungus</name>
    <name type="synonym">Trichothecium flagrans</name>
    <dbReference type="NCBI Taxonomy" id="97331"/>
    <lineage>
        <taxon>Eukaryota</taxon>
        <taxon>Fungi</taxon>
        <taxon>Dikarya</taxon>
        <taxon>Ascomycota</taxon>
        <taxon>Pezizomycotina</taxon>
        <taxon>Orbiliomycetes</taxon>
        <taxon>Orbiliales</taxon>
        <taxon>Orbiliaceae</taxon>
        <taxon>Arthrobotrys</taxon>
    </lineage>
</organism>
<dbReference type="OrthoDB" id="5544375at2759"/>